<evidence type="ECO:0000313" key="2">
    <source>
        <dbReference type="Proteomes" id="UP001066276"/>
    </source>
</evidence>
<dbReference type="EMBL" id="JANPWB010000015">
    <property type="protein sequence ID" value="KAJ1088658.1"/>
    <property type="molecule type" value="Genomic_DNA"/>
</dbReference>
<accession>A0AAV7LC55</accession>
<keyword evidence="2" id="KW-1185">Reference proteome</keyword>
<dbReference type="AlphaFoldDB" id="A0AAV7LC55"/>
<gene>
    <name evidence="1" type="ORF">NDU88_001814</name>
</gene>
<dbReference type="Proteomes" id="UP001066276">
    <property type="component" value="Chromosome 11"/>
</dbReference>
<name>A0AAV7LC55_PLEWA</name>
<proteinExistence type="predicted"/>
<comment type="caution">
    <text evidence="1">The sequence shown here is derived from an EMBL/GenBank/DDBJ whole genome shotgun (WGS) entry which is preliminary data.</text>
</comment>
<reference evidence="1" key="1">
    <citation type="journal article" date="2022" name="bioRxiv">
        <title>Sequencing and chromosome-scale assembly of the giantPleurodeles waltlgenome.</title>
        <authorList>
            <person name="Brown T."/>
            <person name="Elewa A."/>
            <person name="Iarovenko S."/>
            <person name="Subramanian E."/>
            <person name="Araus A.J."/>
            <person name="Petzold A."/>
            <person name="Susuki M."/>
            <person name="Suzuki K.-i.T."/>
            <person name="Hayashi T."/>
            <person name="Toyoda A."/>
            <person name="Oliveira C."/>
            <person name="Osipova E."/>
            <person name="Leigh N.D."/>
            <person name="Simon A."/>
            <person name="Yun M.H."/>
        </authorList>
    </citation>
    <scope>NUCLEOTIDE SEQUENCE</scope>
    <source>
        <strain evidence="1">20211129_DDA</strain>
        <tissue evidence="1">Liver</tissue>
    </source>
</reference>
<evidence type="ECO:0000313" key="1">
    <source>
        <dbReference type="EMBL" id="KAJ1088658.1"/>
    </source>
</evidence>
<organism evidence="1 2">
    <name type="scientific">Pleurodeles waltl</name>
    <name type="common">Iberian ribbed newt</name>
    <dbReference type="NCBI Taxonomy" id="8319"/>
    <lineage>
        <taxon>Eukaryota</taxon>
        <taxon>Metazoa</taxon>
        <taxon>Chordata</taxon>
        <taxon>Craniata</taxon>
        <taxon>Vertebrata</taxon>
        <taxon>Euteleostomi</taxon>
        <taxon>Amphibia</taxon>
        <taxon>Batrachia</taxon>
        <taxon>Caudata</taxon>
        <taxon>Salamandroidea</taxon>
        <taxon>Salamandridae</taxon>
        <taxon>Pleurodelinae</taxon>
        <taxon>Pleurodeles</taxon>
    </lineage>
</organism>
<sequence length="128" mass="15223">MKNTREKEKQLLHKPFLKSLIHITYECMMLFRPVPTKHYDRLLCVTWCMPTRTLMNLDMVIVLRGRTKKRQEHNPVLHHRPLPVSCIKRSRESLGAAGREDDHRPLPVGCIERRLEWMLYTPQGSRQP</sequence>
<protein>
    <submittedName>
        <fullName evidence="1">Uncharacterized protein</fullName>
    </submittedName>
</protein>